<organism evidence="2">
    <name type="scientific">Arabidopsis lyrata subsp. lyrata</name>
    <name type="common">Lyre-leaved rock-cress</name>
    <dbReference type="NCBI Taxonomy" id="81972"/>
    <lineage>
        <taxon>Eukaryota</taxon>
        <taxon>Viridiplantae</taxon>
        <taxon>Streptophyta</taxon>
        <taxon>Embryophyta</taxon>
        <taxon>Tracheophyta</taxon>
        <taxon>Spermatophyta</taxon>
        <taxon>Magnoliopsida</taxon>
        <taxon>eudicotyledons</taxon>
        <taxon>Gunneridae</taxon>
        <taxon>Pentapetalae</taxon>
        <taxon>rosids</taxon>
        <taxon>malvids</taxon>
        <taxon>Brassicales</taxon>
        <taxon>Brassicaceae</taxon>
        <taxon>Camelineae</taxon>
        <taxon>Arabidopsis</taxon>
    </lineage>
</organism>
<dbReference type="EMBL" id="GL348713">
    <property type="protein sequence ID" value="EFH68203.1"/>
    <property type="molecule type" value="Genomic_DNA"/>
</dbReference>
<dbReference type="HOGENOM" id="CLU_1327957_0_0_1"/>
<dbReference type="Gramene" id="scaffold_105571.1">
    <property type="protein sequence ID" value="scaffold_105571.1"/>
    <property type="gene ID" value="scaffold_105571.1"/>
</dbReference>
<evidence type="ECO:0008006" key="3">
    <source>
        <dbReference type="Google" id="ProtNLM"/>
    </source>
</evidence>
<evidence type="ECO:0000313" key="2">
    <source>
        <dbReference type="Proteomes" id="UP000008694"/>
    </source>
</evidence>
<gene>
    <name evidence="1" type="ORF">ARALYDRAFT_892777</name>
</gene>
<accession>D7KQ46</accession>
<protein>
    <recommendedName>
        <fullName evidence="3">FBD domain-containing protein</fullName>
    </recommendedName>
</protein>
<name>D7KQ46_ARALL</name>
<evidence type="ECO:0000313" key="1">
    <source>
        <dbReference type="EMBL" id="EFH68203.1"/>
    </source>
</evidence>
<keyword evidence="2" id="KW-1185">Reference proteome</keyword>
<reference evidence="2" key="1">
    <citation type="journal article" date="2011" name="Nat. Genet.">
        <title>The Arabidopsis lyrata genome sequence and the basis of rapid genome size change.</title>
        <authorList>
            <person name="Hu T.T."/>
            <person name="Pattyn P."/>
            <person name="Bakker E.G."/>
            <person name="Cao J."/>
            <person name="Cheng J.-F."/>
            <person name="Clark R.M."/>
            <person name="Fahlgren N."/>
            <person name="Fawcett J.A."/>
            <person name="Grimwood J."/>
            <person name="Gundlach H."/>
            <person name="Haberer G."/>
            <person name="Hollister J.D."/>
            <person name="Ossowski S."/>
            <person name="Ottilar R.P."/>
            <person name="Salamov A.A."/>
            <person name="Schneeberger K."/>
            <person name="Spannagl M."/>
            <person name="Wang X."/>
            <person name="Yang L."/>
            <person name="Nasrallah M.E."/>
            <person name="Bergelson J."/>
            <person name="Carrington J.C."/>
            <person name="Gaut B.S."/>
            <person name="Schmutz J."/>
            <person name="Mayer K.F.X."/>
            <person name="Van de Peer Y."/>
            <person name="Grigoriev I.V."/>
            <person name="Nordborg M."/>
            <person name="Weigel D."/>
            <person name="Guo Y.-L."/>
        </authorList>
    </citation>
    <scope>NUCLEOTIDE SEQUENCE [LARGE SCALE GENOMIC DNA]</scope>
    <source>
        <strain evidence="2">cv. MN47</strain>
    </source>
</reference>
<sequence length="207" mass="24047">MYLEEAKFDGDFVLETLLSSCLVLVDLTVITHSTIISKFCDFVHNHWKVNVDVVFDVEYDDPLEITNIHNFTIRISIFYEVTIYARTLEVHMNVLFINNKVIQVCRWRLLPFIAKAIPRWNRCLESSWDVLPAFRGCSFINLHLLVLELDHLPEIDLIKFSLVPPCILSSVDFLQMKTSSTPSKIKTSSVFLKYSLEENTFNRAVRS</sequence>
<dbReference type="Proteomes" id="UP000008694">
    <property type="component" value="Unassembled WGS sequence"/>
</dbReference>
<dbReference type="AlphaFoldDB" id="D7KQ46"/>
<proteinExistence type="predicted"/>